<dbReference type="PROSITE" id="PS51109">
    <property type="entry name" value="G5"/>
    <property type="match status" value="1"/>
</dbReference>
<dbReference type="PANTHER" id="PTHR39160:SF4">
    <property type="entry name" value="RESUSCITATION-PROMOTING FACTOR RPFB"/>
    <property type="match status" value="1"/>
</dbReference>
<dbReference type="Gene3D" id="2.20.230.10">
    <property type="entry name" value="Resuscitation-promoting factor rpfb"/>
    <property type="match status" value="1"/>
</dbReference>
<evidence type="ECO:0000313" key="4">
    <source>
        <dbReference type="EMBL" id="MBC8579884.1"/>
    </source>
</evidence>
<dbReference type="RefSeq" id="WP_249332789.1">
    <property type="nucleotide sequence ID" value="NZ_JACRSY010000014.1"/>
</dbReference>
<dbReference type="InterPro" id="IPR059180">
    <property type="entry name" value="3D_YorM"/>
</dbReference>
<dbReference type="InterPro" id="IPR007137">
    <property type="entry name" value="DUF348"/>
</dbReference>
<dbReference type="Pfam" id="PF06725">
    <property type="entry name" value="3D"/>
    <property type="match status" value="1"/>
</dbReference>
<accession>A0A926EHW6</accession>
<sequence>MKNRSRIALLIVALFMLGTGTITAYQSLSKTVAIVEDGKVTQYETLNNTVEDILKAQEIVLGEKDVVEPSLDTTIEDGMKIVVERWRPTVNVDVNGTTSTLKTTALTVGELIEDRHIKIDEHSTITPALDTPVEDGLNVEVKTREVSIEIVQEEIPFEVKVEETANLAPGEQKVITEGVNGLAEKTVEIVRFGGEVQSETIKQEITLTEPQTKVVKEGKKNVIKDSATGKTYEYTKALTLEATAYTDIDGDKWAGITASGRPTFVGMVAVDPKVIPLGTILYVEDYGIAIAGDTGGAIKGHDIDLFMNTRSEARSFGRRDKQVYVLKDQNIDVQAERKNY</sequence>
<name>A0A926EHW6_9FIRM</name>
<dbReference type="AlphaFoldDB" id="A0A926EHW6"/>
<dbReference type="SUPFAM" id="SSF50685">
    <property type="entry name" value="Barwin-like endoglucanases"/>
    <property type="match status" value="1"/>
</dbReference>
<dbReference type="InterPro" id="IPR011098">
    <property type="entry name" value="G5_dom"/>
</dbReference>
<feature type="chain" id="PRO_5036908013" evidence="2">
    <location>
        <begin position="25"/>
        <end position="340"/>
    </location>
</feature>
<keyword evidence="5" id="KW-1185">Reference proteome</keyword>
<proteinExistence type="predicted"/>
<dbReference type="GO" id="GO:0019867">
    <property type="term" value="C:outer membrane"/>
    <property type="evidence" value="ECO:0007669"/>
    <property type="project" value="InterPro"/>
</dbReference>
<dbReference type="Proteomes" id="UP000655830">
    <property type="component" value="Unassembled WGS sequence"/>
</dbReference>
<dbReference type="EMBL" id="JACRSY010000014">
    <property type="protein sequence ID" value="MBC8579884.1"/>
    <property type="molecule type" value="Genomic_DNA"/>
</dbReference>
<dbReference type="Gene3D" id="2.40.40.10">
    <property type="entry name" value="RlpA-like domain"/>
    <property type="match status" value="1"/>
</dbReference>
<feature type="signal peptide" evidence="2">
    <location>
        <begin position="1"/>
        <end position="24"/>
    </location>
</feature>
<protein>
    <submittedName>
        <fullName evidence="4">DUF348 domain-containing protein</fullName>
    </submittedName>
</protein>
<dbReference type="CDD" id="cd14667">
    <property type="entry name" value="3D_containing_proteins"/>
    <property type="match status" value="1"/>
</dbReference>
<dbReference type="GO" id="GO:0009254">
    <property type="term" value="P:peptidoglycan turnover"/>
    <property type="evidence" value="ECO:0007669"/>
    <property type="project" value="InterPro"/>
</dbReference>
<evidence type="ECO:0000256" key="2">
    <source>
        <dbReference type="SAM" id="SignalP"/>
    </source>
</evidence>
<dbReference type="InterPro" id="IPR051933">
    <property type="entry name" value="Resuscitation_pf_RpfB"/>
</dbReference>
<dbReference type="GO" id="GO:0004553">
    <property type="term" value="F:hydrolase activity, hydrolyzing O-glycosyl compounds"/>
    <property type="evidence" value="ECO:0007669"/>
    <property type="project" value="InterPro"/>
</dbReference>
<reference evidence="4" key="1">
    <citation type="submission" date="2020-08" db="EMBL/GenBank/DDBJ databases">
        <title>Genome public.</title>
        <authorList>
            <person name="Liu C."/>
            <person name="Sun Q."/>
        </authorList>
    </citation>
    <scope>NUCLEOTIDE SEQUENCE</scope>
    <source>
        <strain evidence="4">NSJ-12</strain>
    </source>
</reference>
<keyword evidence="1 2" id="KW-0732">Signal</keyword>
<dbReference type="SMART" id="SM01208">
    <property type="entry name" value="G5"/>
    <property type="match status" value="1"/>
</dbReference>
<evidence type="ECO:0000259" key="3">
    <source>
        <dbReference type="PROSITE" id="PS51109"/>
    </source>
</evidence>
<dbReference type="InterPro" id="IPR036908">
    <property type="entry name" value="RlpA-like_sf"/>
</dbReference>
<organism evidence="4 5">
    <name type="scientific">Zhenhengia yiwuensis</name>
    <dbReference type="NCBI Taxonomy" id="2763666"/>
    <lineage>
        <taxon>Bacteria</taxon>
        <taxon>Bacillati</taxon>
        <taxon>Bacillota</taxon>
        <taxon>Clostridia</taxon>
        <taxon>Lachnospirales</taxon>
        <taxon>Lachnospiraceae</taxon>
        <taxon>Zhenhengia</taxon>
    </lineage>
</organism>
<dbReference type="Pfam" id="PF03990">
    <property type="entry name" value="DUF348"/>
    <property type="match status" value="2"/>
</dbReference>
<gene>
    <name evidence="4" type="ORF">H8718_10130</name>
</gene>
<dbReference type="PANTHER" id="PTHR39160">
    <property type="entry name" value="CELL WALL-BINDING PROTEIN YOCH"/>
    <property type="match status" value="1"/>
</dbReference>
<feature type="domain" description="G5" evidence="3">
    <location>
        <begin position="141"/>
        <end position="221"/>
    </location>
</feature>
<evidence type="ECO:0000313" key="5">
    <source>
        <dbReference type="Proteomes" id="UP000655830"/>
    </source>
</evidence>
<dbReference type="Pfam" id="PF07501">
    <property type="entry name" value="G5"/>
    <property type="match status" value="1"/>
</dbReference>
<comment type="caution">
    <text evidence="4">The sequence shown here is derived from an EMBL/GenBank/DDBJ whole genome shotgun (WGS) entry which is preliminary data.</text>
</comment>
<dbReference type="InterPro" id="IPR010611">
    <property type="entry name" value="3D_dom"/>
</dbReference>
<evidence type="ECO:0000256" key="1">
    <source>
        <dbReference type="ARBA" id="ARBA00022729"/>
    </source>
</evidence>